<dbReference type="AlphaFoldDB" id="A0A699T9R1"/>
<dbReference type="EMBL" id="BKCJ011222579">
    <property type="protein sequence ID" value="GFD06089.1"/>
    <property type="molecule type" value="Genomic_DNA"/>
</dbReference>
<name>A0A699T9R1_TANCI</name>
<evidence type="ECO:0000313" key="1">
    <source>
        <dbReference type="EMBL" id="GFD06089.1"/>
    </source>
</evidence>
<feature type="non-terminal residue" evidence="1">
    <location>
        <position position="52"/>
    </location>
</feature>
<organism evidence="1">
    <name type="scientific">Tanacetum cinerariifolium</name>
    <name type="common">Dalmatian daisy</name>
    <name type="synonym">Chrysanthemum cinerariifolium</name>
    <dbReference type="NCBI Taxonomy" id="118510"/>
    <lineage>
        <taxon>Eukaryota</taxon>
        <taxon>Viridiplantae</taxon>
        <taxon>Streptophyta</taxon>
        <taxon>Embryophyta</taxon>
        <taxon>Tracheophyta</taxon>
        <taxon>Spermatophyta</taxon>
        <taxon>Magnoliopsida</taxon>
        <taxon>eudicotyledons</taxon>
        <taxon>Gunneridae</taxon>
        <taxon>Pentapetalae</taxon>
        <taxon>asterids</taxon>
        <taxon>campanulids</taxon>
        <taxon>Asterales</taxon>
        <taxon>Asteraceae</taxon>
        <taxon>Asteroideae</taxon>
        <taxon>Anthemideae</taxon>
        <taxon>Anthemidinae</taxon>
        <taxon>Tanacetum</taxon>
    </lineage>
</organism>
<accession>A0A699T9R1</accession>
<sequence>MMIYLKNTAGYKMDFFKGMSYDKIYLIFQARFDANMSFLFKSREEMEEEDQE</sequence>
<proteinExistence type="predicted"/>
<gene>
    <name evidence="1" type="ORF">Tci_878058</name>
</gene>
<reference evidence="1" key="1">
    <citation type="journal article" date="2019" name="Sci. Rep.">
        <title>Draft genome of Tanacetum cinerariifolium, the natural source of mosquito coil.</title>
        <authorList>
            <person name="Yamashiro T."/>
            <person name="Shiraishi A."/>
            <person name="Satake H."/>
            <person name="Nakayama K."/>
        </authorList>
    </citation>
    <scope>NUCLEOTIDE SEQUENCE</scope>
</reference>
<comment type="caution">
    <text evidence="1">The sequence shown here is derived from an EMBL/GenBank/DDBJ whole genome shotgun (WGS) entry which is preliminary data.</text>
</comment>
<protein>
    <submittedName>
        <fullName evidence="1">Uncharacterized protein</fullName>
    </submittedName>
</protein>